<dbReference type="OrthoDB" id="10356403at2759"/>
<keyword evidence="1" id="KW-0472">Membrane</keyword>
<dbReference type="Proteomes" id="UP000614601">
    <property type="component" value="Unassembled WGS sequence"/>
</dbReference>
<dbReference type="EMBL" id="CAJFDH010000002">
    <property type="protein sequence ID" value="CAD5212363.1"/>
    <property type="molecule type" value="Genomic_DNA"/>
</dbReference>
<proteinExistence type="predicted"/>
<accession>A0A811KA47</accession>
<keyword evidence="1" id="KW-1133">Transmembrane helix</keyword>
<protein>
    <submittedName>
        <fullName evidence="2">Uncharacterized protein</fullName>
    </submittedName>
</protein>
<dbReference type="Proteomes" id="UP000783686">
    <property type="component" value="Unassembled WGS sequence"/>
</dbReference>
<name>A0A811KA47_9BILA</name>
<evidence type="ECO:0000256" key="1">
    <source>
        <dbReference type="SAM" id="Phobius"/>
    </source>
</evidence>
<comment type="caution">
    <text evidence="2">The sequence shown here is derived from an EMBL/GenBank/DDBJ whole genome shotgun (WGS) entry which is preliminary data.</text>
</comment>
<organism evidence="2 3">
    <name type="scientific">Bursaphelenchus okinawaensis</name>
    <dbReference type="NCBI Taxonomy" id="465554"/>
    <lineage>
        <taxon>Eukaryota</taxon>
        <taxon>Metazoa</taxon>
        <taxon>Ecdysozoa</taxon>
        <taxon>Nematoda</taxon>
        <taxon>Chromadorea</taxon>
        <taxon>Rhabditida</taxon>
        <taxon>Tylenchina</taxon>
        <taxon>Tylenchomorpha</taxon>
        <taxon>Aphelenchoidea</taxon>
        <taxon>Aphelenchoididae</taxon>
        <taxon>Bursaphelenchus</taxon>
    </lineage>
</organism>
<keyword evidence="1" id="KW-0812">Transmembrane</keyword>
<keyword evidence="3" id="KW-1185">Reference proteome</keyword>
<dbReference type="AlphaFoldDB" id="A0A811KA47"/>
<evidence type="ECO:0000313" key="2">
    <source>
        <dbReference type="EMBL" id="CAD5212363.1"/>
    </source>
</evidence>
<dbReference type="EMBL" id="CAJFCW020000002">
    <property type="protein sequence ID" value="CAG9095671.1"/>
    <property type="molecule type" value="Genomic_DNA"/>
</dbReference>
<sequence>MSADNSTTPTTESDFPDPTRLHIDAYVYMGGAVVFAVILTTLFVLNYMWCECLCANTRASRAKCKAYDAQEHNSLALMDSSLKESLKEKM</sequence>
<gene>
    <name evidence="2" type="ORF">BOKJ2_LOCUS4165</name>
</gene>
<evidence type="ECO:0000313" key="3">
    <source>
        <dbReference type="Proteomes" id="UP000614601"/>
    </source>
</evidence>
<feature type="transmembrane region" description="Helical" evidence="1">
    <location>
        <begin position="25"/>
        <end position="49"/>
    </location>
</feature>
<reference evidence="2" key="1">
    <citation type="submission" date="2020-09" db="EMBL/GenBank/DDBJ databases">
        <authorList>
            <person name="Kikuchi T."/>
        </authorList>
    </citation>
    <scope>NUCLEOTIDE SEQUENCE</scope>
    <source>
        <strain evidence="2">SH1</strain>
    </source>
</reference>